<dbReference type="AlphaFoldDB" id="A0AAD9UJZ0"/>
<dbReference type="EMBL" id="JAODUO010000040">
    <property type="protein sequence ID" value="KAK2192040.1"/>
    <property type="molecule type" value="Genomic_DNA"/>
</dbReference>
<evidence type="ECO:0000313" key="2">
    <source>
        <dbReference type="Proteomes" id="UP001209878"/>
    </source>
</evidence>
<keyword evidence="2" id="KW-1185">Reference proteome</keyword>
<proteinExistence type="predicted"/>
<dbReference type="Proteomes" id="UP001209878">
    <property type="component" value="Unassembled WGS sequence"/>
</dbReference>
<protein>
    <submittedName>
        <fullName evidence="1">Uncharacterized protein</fullName>
    </submittedName>
</protein>
<accession>A0AAD9UJZ0</accession>
<evidence type="ECO:0000313" key="1">
    <source>
        <dbReference type="EMBL" id="KAK2192040.1"/>
    </source>
</evidence>
<reference evidence="1" key="1">
    <citation type="journal article" date="2023" name="Mol. Biol. Evol.">
        <title>Third-Generation Sequencing Reveals the Adaptive Role of the Epigenome in Three Deep-Sea Polychaetes.</title>
        <authorList>
            <person name="Perez M."/>
            <person name="Aroh O."/>
            <person name="Sun Y."/>
            <person name="Lan Y."/>
            <person name="Juniper S.K."/>
            <person name="Young C.R."/>
            <person name="Angers B."/>
            <person name="Qian P.Y."/>
        </authorList>
    </citation>
    <scope>NUCLEOTIDE SEQUENCE</scope>
    <source>
        <strain evidence="1">R07B-5</strain>
    </source>
</reference>
<organism evidence="1 2">
    <name type="scientific">Ridgeia piscesae</name>
    <name type="common">Tubeworm</name>
    <dbReference type="NCBI Taxonomy" id="27915"/>
    <lineage>
        <taxon>Eukaryota</taxon>
        <taxon>Metazoa</taxon>
        <taxon>Spiralia</taxon>
        <taxon>Lophotrochozoa</taxon>
        <taxon>Annelida</taxon>
        <taxon>Polychaeta</taxon>
        <taxon>Sedentaria</taxon>
        <taxon>Canalipalpata</taxon>
        <taxon>Sabellida</taxon>
        <taxon>Siboglinidae</taxon>
        <taxon>Ridgeia</taxon>
    </lineage>
</organism>
<sequence length="108" mass="13112">MFVFIFVVRFQYFVQRQLYCDHLHFSPFQGAILSMPYWQRNVNHGLSLVMCHFPCHIIICERSNLQKYYPHFSRSCWDLFTKLDNLLRLFAHYVETTIKRNSNFAVVK</sequence>
<gene>
    <name evidence="1" type="ORF">NP493_40g05024</name>
</gene>
<comment type="caution">
    <text evidence="1">The sequence shown here is derived from an EMBL/GenBank/DDBJ whole genome shotgun (WGS) entry which is preliminary data.</text>
</comment>
<name>A0AAD9UJZ0_RIDPI</name>